<dbReference type="InterPro" id="IPR002156">
    <property type="entry name" value="RNaseH_domain"/>
</dbReference>
<dbReference type="InterPro" id="IPR053151">
    <property type="entry name" value="RNase_H-like"/>
</dbReference>
<dbReference type="PANTHER" id="PTHR47723:SF22">
    <property type="entry name" value="RNASE H TYPE-1 DOMAIN-CONTAINING PROTEIN"/>
    <property type="match status" value="1"/>
</dbReference>
<dbReference type="InterPro" id="IPR036397">
    <property type="entry name" value="RNaseH_sf"/>
</dbReference>
<dbReference type="EMBL" id="JANJYI010000005">
    <property type="protein sequence ID" value="KAK2649325.1"/>
    <property type="molecule type" value="Genomic_DNA"/>
</dbReference>
<evidence type="ECO:0000313" key="3">
    <source>
        <dbReference type="Proteomes" id="UP001280121"/>
    </source>
</evidence>
<dbReference type="Proteomes" id="UP001280121">
    <property type="component" value="Unassembled WGS sequence"/>
</dbReference>
<dbReference type="Pfam" id="PF13456">
    <property type="entry name" value="RVT_3"/>
    <property type="match status" value="1"/>
</dbReference>
<name>A0AAD9U7E8_9ROSI</name>
<organism evidence="2 3">
    <name type="scientific">Dipteronia dyeriana</name>
    <dbReference type="NCBI Taxonomy" id="168575"/>
    <lineage>
        <taxon>Eukaryota</taxon>
        <taxon>Viridiplantae</taxon>
        <taxon>Streptophyta</taxon>
        <taxon>Embryophyta</taxon>
        <taxon>Tracheophyta</taxon>
        <taxon>Spermatophyta</taxon>
        <taxon>Magnoliopsida</taxon>
        <taxon>eudicotyledons</taxon>
        <taxon>Gunneridae</taxon>
        <taxon>Pentapetalae</taxon>
        <taxon>rosids</taxon>
        <taxon>malvids</taxon>
        <taxon>Sapindales</taxon>
        <taxon>Sapindaceae</taxon>
        <taxon>Hippocastanoideae</taxon>
        <taxon>Acereae</taxon>
        <taxon>Dipteronia</taxon>
    </lineage>
</organism>
<dbReference type="InterPro" id="IPR012337">
    <property type="entry name" value="RNaseH-like_sf"/>
</dbReference>
<evidence type="ECO:0000313" key="2">
    <source>
        <dbReference type="EMBL" id="KAK2649325.1"/>
    </source>
</evidence>
<dbReference type="InterPro" id="IPR044730">
    <property type="entry name" value="RNase_H-like_dom_plant"/>
</dbReference>
<protein>
    <recommendedName>
        <fullName evidence="1">RNase H type-1 domain-containing protein</fullName>
    </recommendedName>
</protein>
<feature type="domain" description="RNase H type-1" evidence="1">
    <location>
        <begin position="53"/>
        <end position="177"/>
    </location>
</feature>
<accession>A0AAD9U7E8</accession>
<dbReference type="CDD" id="cd06222">
    <property type="entry name" value="RNase_H_like"/>
    <property type="match status" value="1"/>
</dbReference>
<evidence type="ECO:0000259" key="1">
    <source>
        <dbReference type="Pfam" id="PF13456"/>
    </source>
</evidence>
<proteinExistence type="predicted"/>
<sequence length="195" mass="21777">MGLEAVDSKYTVVEEAVTILQLNMRERCVDQSILKRSLLEEWVPPSVGRLKFNVDGSARGKPSNGGIGGVLKDASGVVLCRFSFFVRMRDSNEAEILAIHKACELHESRVALWNKEIDIISDSLVAVLWANDSKGFGNLRVVDLVYDIKTILERVGRITISYNLRNTNSYAEILSKRGSNMEGDFLIWGLGMRGR</sequence>
<dbReference type="SUPFAM" id="SSF53098">
    <property type="entry name" value="Ribonuclease H-like"/>
    <property type="match status" value="1"/>
</dbReference>
<dbReference type="GO" id="GO:0003676">
    <property type="term" value="F:nucleic acid binding"/>
    <property type="evidence" value="ECO:0007669"/>
    <property type="project" value="InterPro"/>
</dbReference>
<dbReference type="AlphaFoldDB" id="A0AAD9U7E8"/>
<dbReference type="Gene3D" id="3.30.420.10">
    <property type="entry name" value="Ribonuclease H-like superfamily/Ribonuclease H"/>
    <property type="match status" value="1"/>
</dbReference>
<keyword evidence="3" id="KW-1185">Reference proteome</keyword>
<dbReference type="PANTHER" id="PTHR47723">
    <property type="entry name" value="OS05G0353850 PROTEIN"/>
    <property type="match status" value="1"/>
</dbReference>
<comment type="caution">
    <text evidence="2">The sequence shown here is derived from an EMBL/GenBank/DDBJ whole genome shotgun (WGS) entry which is preliminary data.</text>
</comment>
<dbReference type="GO" id="GO:0004523">
    <property type="term" value="F:RNA-DNA hybrid ribonuclease activity"/>
    <property type="evidence" value="ECO:0007669"/>
    <property type="project" value="InterPro"/>
</dbReference>
<gene>
    <name evidence="2" type="ORF">Ddye_016814</name>
</gene>
<reference evidence="2" key="1">
    <citation type="journal article" date="2023" name="Plant J.">
        <title>Genome sequences and population genomics provide insights into the demographic history, inbreeding, and mutation load of two 'living fossil' tree species of Dipteronia.</title>
        <authorList>
            <person name="Feng Y."/>
            <person name="Comes H.P."/>
            <person name="Chen J."/>
            <person name="Zhu S."/>
            <person name="Lu R."/>
            <person name="Zhang X."/>
            <person name="Li P."/>
            <person name="Qiu J."/>
            <person name="Olsen K.M."/>
            <person name="Qiu Y."/>
        </authorList>
    </citation>
    <scope>NUCLEOTIDE SEQUENCE</scope>
    <source>
        <strain evidence="2">KIB01</strain>
    </source>
</reference>